<dbReference type="AlphaFoldDB" id="A0A2S7N4Y3"/>
<sequence>MRQRQDLNGMWDFQIDKKDVGEKNAWYESRLEDSIQIEVPHIWQREEDYVEYCGAAWYEKQFPLEEIPSNNRAFLYFGAVDFHARVWLNGEYIGEHEGGFTPFELEVTEKLNHDENILSVRVYDPSDNAEIPIGKQGSWYTRVSGIWQEVYLEFRSDSFIDYVHVIPDVDDGRADVTISVAGDLNDLEAEIIVSEHQNNNRVFANYFGSLNTDKTNQFDLPIKDVQLWTPENPYLYDIKVNLKKDDVVVDSYETYFGMRKVEYSHDQILLNGKPLYIRGALDQAFYPDTIYTAPNDEWIQNEIKLAKSMGFNMLRKHIKVEIPRYLYWADRMGMLIWAEPPNVVKWSNQSNRRFYNELVGMINRDYNHPSIIIWSLYNEEWGLEWDLANDVEKQKYIIEMYENIRELDSTRLICDNSGWTHVKTDINDYHSYFSLPEQFGEWKQELDDYIINTPEKNYVDGYSPNGEPIIVSEFGVWGLPSIKKLVDYYGGTPSWFANLGDDTHGEDFKKPLTIFENFERYQLNRIFGDKENLALHSQHRMFRACQSLIEEMRKRPKINGYVVTEFSDIEWETNGWLDYTRDMKAGFEKSSIFNGPLVVMADGVTRNMWSEDKETWDIIISNHNQEELNGTLEWEIPNTEIQGNMKLDEGDSLFVKLPQVIQFTVPAVEKADFYKLVLRIRREGEIIAWNEVEITISPRKTISPVTVFPYDMNDTFVGNLTDNGLKIVNTFYTADIVVTCTLNTEVLDYYRNGGHVLFLAENGDKVEEKGQFTFRELDRGESWNRTSSFNYVDTDYFENLPLNKEMGWEMDGLYPDYVIPFSNYHKLGGTIGRIVYMFGNDSIPDNSEIISGYFQGWAGQAGGSMIVQKSAEGSLTLTTWKLLENYGDHPIATQIVNHLINKTR</sequence>
<dbReference type="SUPFAM" id="SSF49303">
    <property type="entry name" value="beta-Galactosidase/glucuronidase domain"/>
    <property type="match status" value="1"/>
</dbReference>
<dbReference type="Gene3D" id="3.20.20.80">
    <property type="entry name" value="Glycosidases"/>
    <property type="match status" value="1"/>
</dbReference>
<feature type="domain" description="Glycoside hydrolase family 2 catalytic" evidence="5">
    <location>
        <begin position="264"/>
        <end position="481"/>
    </location>
</feature>
<protein>
    <submittedName>
        <fullName evidence="7">Glycoside hydrolase family 2</fullName>
    </submittedName>
</protein>
<dbReference type="InterPro" id="IPR051913">
    <property type="entry name" value="GH2_Domain-Containing"/>
</dbReference>
<dbReference type="PANTHER" id="PTHR42732:SF2">
    <property type="entry name" value="BETA-MANNOSIDASE"/>
    <property type="match status" value="1"/>
</dbReference>
<dbReference type="Gene3D" id="2.60.40.10">
    <property type="entry name" value="Immunoglobulins"/>
    <property type="match status" value="1"/>
</dbReference>
<dbReference type="OrthoDB" id="9762066at2"/>
<dbReference type="SUPFAM" id="SSF51445">
    <property type="entry name" value="(Trans)glycosidases"/>
    <property type="match status" value="1"/>
</dbReference>
<dbReference type="Pfam" id="PF00703">
    <property type="entry name" value="Glyco_hydro_2"/>
    <property type="match status" value="1"/>
</dbReference>
<dbReference type="Pfam" id="PF02837">
    <property type="entry name" value="Glyco_hydro_2_N"/>
    <property type="match status" value="1"/>
</dbReference>
<dbReference type="InterPro" id="IPR036156">
    <property type="entry name" value="Beta-gal/glucu_dom_sf"/>
</dbReference>
<name>A0A2S7N4Y3_9BACI</name>
<evidence type="ECO:0000256" key="1">
    <source>
        <dbReference type="ARBA" id="ARBA00007401"/>
    </source>
</evidence>
<keyword evidence="2 7" id="KW-0378">Hydrolase</keyword>
<dbReference type="EMBL" id="PKOZ01000001">
    <property type="protein sequence ID" value="PQD97086.1"/>
    <property type="molecule type" value="Genomic_DNA"/>
</dbReference>
<dbReference type="Pfam" id="PF02836">
    <property type="entry name" value="Glyco_hydro_2_C"/>
    <property type="match status" value="1"/>
</dbReference>
<organism evidence="7 8">
    <name type="scientific">Pradoshia eiseniae</name>
    <dbReference type="NCBI Taxonomy" id="2064768"/>
    <lineage>
        <taxon>Bacteria</taxon>
        <taxon>Bacillati</taxon>
        <taxon>Bacillota</taxon>
        <taxon>Bacilli</taxon>
        <taxon>Bacillales</taxon>
        <taxon>Bacillaceae</taxon>
        <taxon>Pradoshia</taxon>
    </lineage>
</organism>
<accession>A0A2S7N4Y3</accession>
<keyword evidence="3" id="KW-0326">Glycosidase</keyword>
<dbReference type="GO" id="GO:0004553">
    <property type="term" value="F:hydrolase activity, hydrolyzing O-glycosyl compounds"/>
    <property type="evidence" value="ECO:0007669"/>
    <property type="project" value="InterPro"/>
</dbReference>
<dbReference type="InterPro" id="IPR006103">
    <property type="entry name" value="Glyco_hydro_2_cat"/>
</dbReference>
<dbReference type="InterPro" id="IPR006102">
    <property type="entry name" value="Ig-like_GH2"/>
</dbReference>
<dbReference type="Proteomes" id="UP000239663">
    <property type="component" value="Unassembled WGS sequence"/>
</dbReference>
<evidence type="ECO:0000313" key="8">
    <source>
        <dbReference type="Proteomes" id="UP000239663"/>
    </source>
</evidence>
<evidence type="ECO:0000256" key="2">
    <source>
        <dbReference type="ARBA" id="ARBA00022801"/>
    </source>
</evidence>
<comment type="caution">
    <text evidence="7">The sequence shown here is derived from an EMBL/GenBank/DDBJ whole genome shotgun (WGS) entry which is preliminary data.</text>
</comment>
<dbReference type="GO" id="GO:0005975">
    <property type="term" value="P:carbohydrate metabolic process"/>
    <property type="evidence" value="ECO:0007669"/>
    <property type="project" value="InterPro"/>
</dbReference>
<feature type="domain" description="Glycosyl hydrolases family 2 sugar binding" evidence="6">
    <location>
        <begin position="6"/>
        <end position="152"/>
    </location>
</feature>
<evidence type="ECO:0000256" key="3">
    <source>
        <dbReference type="ARBA" id="ARBA00023295"/>
    </source>
</evidence>
<dbReference type="InterPro" id="IPR006104">
    <property type="entry name" value="Glyco_hydro_2_N"/>
</dbReference>
<comment type="similarity">
    <text evidence="1">Belongs to the glycosyl hydrolase 2 family.</text>
</comment>
<reference evidence="7 8" key="1">
    <citation type="submission" date="2017-12" db="EMBL/GenBank/DDBJ databases">
        <title>Taxonomic description and draft genome of Pradoshia cofamensis Gen. nov., sp. nov., a thermotolerant bacillale isolated from anterior gut of earthworm Eisenia fetida.</title>
        <authorList>
            <person name="Saha T."/>
            <person name="Chakraborty R."/>
        </authorList>
    </citation>
    <scope>NUCLEOTIDE SEQUENCE [LARGE SCALE GENOMIC DNA]</scope>
    <source>
        <strain evidence="7 8">EAG3</strain>
    </source>
</reference>
<proteinExistence type="inferred from homology"/>
<dbReference type="SUPFAM" id="SSF49785">
    <property type="entry name" value="Galactose-binding domain-like"/>
    <property type="match status" value="1"/>
</dbReference>
<feature type="domain" description="Glycoside hydrolase family 2 immunoglobulin-like beta-sandwich" evidence="4">
    <location>
        <begin position="159"/>
        <end position="259"/>
    </location>
</feature>
<keyword evidence="8" id="KW-1185">Reference proteome</keyword>
<dbReference type="PANTHER" id="PTHR42732">
    <property type="entry name" value="BETA-GALACTOSIDASE"/>
    <property type="match status" value="1"/>
</dbReference>
<gene>
    <name evidence="7" type="ORF">CYL18_04215</name>
</gene>
<dbReference type="RefSeq" id="WP_104848181.1">
    <property type="nucleotide sequence ID" value="NZ_PKOZ01000001.1"/>
</dbReference>
<dbReference type="InterPro" id="IPR008979">
    <property type="entry name" value="Galactose-bd-like_sf"/>
</dbReference>
<evidence type="ECO:0000259" key="4">
    <source>
        <dbReference type="Pfam" id="PF00703"/>
    </source>
</evidence>
<dbReference type="Gene3D" id="2.60.120.260">
    <property type="entry name" value="Galactose-binding domain-like"/>
    <property type="match status" value="1"/>
</dbReference>
<dbReference type="PRINTS" id="PR00132">
    <property type="entry name" value="GLHYDRLASE2"/>
</dbReference>
<dbReference type="InterPro" id="IPR013783">
    <property type="entry name" value="Ig-like_fold"/>
</dbReference>
<evidence type="ECO:0000259" key="5">
    <source>
        <dbReference type="Pfam" id="PF02836"/>
    </source>
</evidence>
<dbReference type="InterPro" id="IPR006101">
    <property type="entry name" value="Glyco_hydro_2"/>
</dbReference>
<evidence type="ECO:0000259" key="6">
    <source>
        <dbReference type="Pfam" id="PF02837"/>
    </source>
</evidence>
<evidence type="ECO:0000313" key="7">
    <source>
        <dbReference type="EMBL" id="PQD97086.1"/>
    </source>
</evidence>
<dbReference type="InterPro" id="IPR017853">
    <property type="entry name" value="GH"/>
</dbReference>